<protein>
    <submittedName>
        <fullName evidence="1">Uncharacterized protein</fullName>
    </submittedName>
</protein>
<dbReference type="Proteomes" id="UP001292094">
    <property type="component" value="Unassembled WGS sequence"/>
</dbReference>
<sequence length="80" mass="9826">MQVGDRRSLLQYQDLWGEMRTSQLSLDCHNQGNINVRRLHHVYHRWNEDNLREYQWMDEDTGEMTDDEKQIQYLGELTER</sequence>
<name>A0AAE1PIW4_9EUCA</name>
<comment type="caution">
    <text evidence="1">The sequence shown here is derived from an EMBL/GenBank/DDBJ whole genome shotgun (WGS) entry which is preliminary data.</text>
</comment>
<gene>
    <name evidence="1" type="ORF">Pmani_019807</name>
</gene>
<dbReference type="EMBL" id="JAWZYT010001883">
    <property type="protein sequence ID" value="KAK4308501.1"/>
    <property type="molecule type" value="Genomic_DNA"/>
</dbReference>
<reference evidence="1" key="1">
    <citation type="submission" date="2023-11" db="EMBL/GenBank/DDBJ databases">
        <title>Genome assemblies of two species of porcelain crab, Petrolisthes cinctipes and Petrolisthes manimaculis (Anomura: Porcellanidae).</title>
        <authorList>
            <person name="Angst P."/>
        </authorList>
    </citation>
    <scope>NUCLEOTIDE SEQUENCE</scope>
    <source>
        <strain evidence="1">PB745_02</strain>
        <tissue evidence="1">Gill</tissue>
    </source>
</reference>
<keyword evidence="2" id="KW-1185">Reference proteome</keyword>
<accession>A0AAE1PIW4</accession>
<organism evidence="1 2">
    <name type="scientific">Petrolisthes manimaculis</name>
    <dbReference type="NCBI Taxonomy" id="1843537"/>
    <lineage>
        <taxon>Eukaryota</taxon>
        <taxon>Metazoa</taxon>
        <taxon>Ecdysozoa</taxon>
        <taxon>Arthropoda</taxon>
        <taxon>Crustacea</taxon>
        <taxon>Multicrustacea</taxon>
        <taxon>Malacostraca</taxon>
        <taxon>Eumalacostraca</taxon>
        <taxon>Eucarida</taxon>
        <taxon>Decapoda</taxon>
        <taxon>Pleocyemata</taxon>
        <taxon>Anomura</taxon>
        <taxon>Galatheoidea</taxon>
        <taxon>Porcellanidae</taxon>
        <taxon>Petrolisthes</taxon>
    </lineage>
</organism>
<proteinExistence type="predicted"/>
<dbReference type="AlphaFoldDB" id="A0AAE1PIW4"/>
<evidence type="ECO:0000313" key="2">
    <source>
        <dbReference type="Proteomes" id="UP001292094"/>
    </source>
</evidence>
<evidence type="ECO:0000313" key="1">
    <source>
        <dbReference type="EMBL" id="KAK4308501.1"/>
    </source>
</evidence>